<dbReference type="EMBL" id="UINC01197132">
    <property type="protein sequence ID" value="SVE14456.1"/>
    <property type="molecule type" value="Genomic_DNA"/>
</dbReference>
<evidence type="ECO:0000256" key="5">
    <source>
        <dbReference type="ARBA" id="ARBA00022692"/>
    </source>
</evidence>
<feature type="non-terminal residue" evidence="9">
    <location>
        <position position="1"/>
    </location>
</feature>
<evidence type="ECO:0000256" key="8">
    <source>
        <dbReference type="SAM" id="Phobius"/>
    </source>
</evidence>
<organism evidence="9">
    <name type="scientific">marine metagenome</name>
    <dbReference type="NCBI Taxonomy" id="408172"/>
    <lineage>
        <taxon>unclassified sequences</taxon>
        <taxon>metagenomes</taxon>
        <taxon>ecological metagenomes</taxon>
    </lineage>
</organism>
<feature type="transmembrane region" description="Helical" evidence="8">
    <location>
        <begin position="81"/>
        <end position="100"/>
    </location>
</feature>
<name>A0A383B2R7_9ZZZZ</name>
<evidence type="ECO:0000256" key="3">
    <source>
        <dbReference type="ARBA" id="ARBA00022475"/>
    </source>
</evidence>
<gene>
    <name evidence="9" type="ORF">METZ01_LOCUS467310</name>
</gene>
<reference evidence="9" key="1">
    <citation type="submission" date="2018-05" db="EMBL/GenBank/DDBJ databases">
        <authorList>
            <person name="Lanie J.A."/>
            <person name="Ng W.-L."/>
            <person name="Kazmierczak K.M."/>
            <person name="Andrzejewski T.M."/>
            <person name="Davidsen T.M."/>
            <person name="Wayne K.J."/>
            <person name="Tettelin H."/>
            <person name="Glass J.I."/>
            <person name="Rusch D."/>
            <person name="Podicherti R."/>
            <person name="Tsui H.-C.T."/>
            <person name="Winkler M.E."/>
        </authorList>
    </citation>
    <scope>NUCLEOTIDE SEQUENCE</scope>
</reference>
<feature type="transmembrane region" description="Helical" evidence="8">
    <location>
        <begin position="13"/>
        <end position="34"/>
    </location>
</feature>
<protein>
    <submittedName>
        <fullName evidence="9">Uncharacterized protein</fullName>
    </submittedName>
</protein>
<dbReference type="PANTHER" id="PTHR30574">
    <property type="entry name" value="INNER MEMBRANE PROTEIN YEDE"/>
    <property type="match status" value="1"/>
</dbReference>
<feature type="transmembrane region" description="Helical" evidence="8">
    <location>
        <begin position="55"/>
        <end position="75"/>
    </location>
</feature>
<evidence type="ECO:0000256" key="6">
    <source>
        <dbReference type="ARBA" id="ARBA00022989"/>
    </source>
</evidence>
<keyword evidence="5 8" id="KW-0812">Transmembrane</keyword>
<proteinExistence type="predicted"/>
<dbReference type="GO" id="GO:0005886">
    <property type="term" value="C:plasma membrane"/>
    <property type="evidence" value="ECO:0007669"/>
    <property type="project" value="UniProtKB-SubCell"/>
</dbReference>
<dbReference type="Pfam" id="PF04143">
    <property type="entry name" value="Sulf_transp"/>
    <property type="match status" value="1"/>
</dbReference>
<evidence type="ECO:0000256" key="2">
    <source>
        <dbReference type="ARBA" id="ARBA00022448"/>
    </source>
</evidence>
<evidence type="ECO:0000256" key="7">
    <source>
        <dbReference type="ARBA" id="ARBA00023136"/>
    </source>
</evidence>
<keyword evidence="6 8" id="KW-1133">Transmembrane helix</keyword>
<dbReference type="AlphaFoldDB" id="A0A383B2R7"/>
<evidence type="ECO:0000256" key="1">
    <source>
        <dbReference type="ARBA" id="ARBA00004429"/>
    </source>
</evidence>
<keyword evidence="4" id="KW-0997">Cell inner membrane</keyword>
<accession>A0A383B2R7</accession>
<keyword evidence="3" id="KW-1003">Cell membrane</keyword>
<keyword evidence="2" id="KW-0813">Transport</keyword>
<keyword evidence="7 8" id="KW-0472">Membrane</keyword>
<dbReference type="InterPro" id="IPR007272">
    <property type="entry name" value="Sulf_transp_TsuA/YedE"/>
</dbReference>
<sequence>IGGCAGRAGESGLFTHTFAVTVGVLPGALVGALYSREFKIRFPQNPKRYIQALGGGVIMGYGAGLAVGCTVGAFFSSIPSLSLSGWLFALALAGGAYVGVQAIKRIG</sequence>
<dbReference type="PANTHER" id="PTHR30574:SF1">
    <property type="entry name" value="SULPHUR TRANSPORT DOMAIN-CONTAINING PROTEIN"/>
    <property type="match status" value="1"/>
</dbReference>
<evidence type="ECO:0000256" key="4">
    <source>
        <dbReference type="ARBA" id="ARBA00022519"/>
    </source>
</evidence>
<comment type="subcellular location">
    <subcellularLocation>
        <location evidence="1">Cell inner membrane</location>
        <topology evidence="1">Multi-pass membrane protein</topology>
    </subcellularLocation>
</comment>
<evidence type="ECO:0000313" key="9">
    <source>
        <dbReference type="EMBL" id="SVE14456.1"/>
    </source>
</evidence>